<accession>A0A837D8K7</accession>
<dbReference type="Proteomes" id="UP000030848">
    <property type="component" value="Unassembled WGS sequence"/>
</dbReference>
<protein>
    <submittedName>
        <fullName evidence="1">Uncharacterized protein</fullName>
    </submittedName>
</protein>
<gene>
    <name evidence="1" type="ORF">MINT15_39220</name>
</gene>
<proteinExistence type="predicted"/>
<reference evidence="1 2" key="1">
    <citation type="submission" date="2014-10" db="EMBL/GenBank/DDBJ databases">
        <title>Genome sequence of Micropolyspora internatus JCM3315.</title>
        <authorList>
            <person name="Shin S.-K."/>
            <person name="Yi H."/>
        </authorList>
    </citation>
    <scope>NUCLEOTIDE SEQUENCE [LARGE SCALE GENOMIC DNA]</scope>
    <source>
        <strain evidence="1 2">JCM 3315</strain>
    </source>
</reference>
<sequence>MAMTVQTFKRTVASITRWCATSTSQHVLDRVEGSANPLR</sequence>
<evidence type="ECO:0000313" key="1">
    <source>
        <dbReference type="EMBL" id="KHF42116.1"/>
    </source>
</evidence>
<name>A0A837D8K7_9PSEU</name>
<evidence type="ECO:0000313" key="2">
    <source>
        <dbReference type="Proteomes" id="UP000030848"/>
    </source>
</evidence>
<organism evidence="1 2">
    <name type="scientific">Saccharomonospora viridis</name>
    <dbReference type="NCBI Taxonomy" id="1852"/>
    <lineage>
        <taxon>Bacteria</taxon>
        <taxon>Bacillati</taxon>
        <taxon>Actinomycetota</taxon>
        <taxon>Actinomycetes</taxon>
        <taxon>Pseudonocardiales</taxon>
        <taxon>Pseudonocardiaceae</taxon>
        <taxon>Saccharomonospora</taxon>
    </lineage>
</organism>
<dbReference type="EMBL" id="JRZE01000008">
    <property type="protein sequence ID" value="KHF42116.1"/>
    <property type="molecule type" value="Genomic_DNA"/>
</dbReference>
<comment type="caution">
    <text evidence="1">The sequence shown here is derived from an EMBL/GenBank/DDBJ whole genome shotgun (WGS) entry which is preliminary data.</text>
</comment>
<dbReference type="AlphaFoldDB" id="A0A837D8K7"/>